<evidence type="ECO:0000313" key="2">
    <source>
        <dbReference type="Proteomes" id="UP000246702"/>
    </source>
</evidence>
<protein>
    <submittedName>
        <fullName evidence="1">Uncharacterized protein</fullName>
    </submittedName>
</protein>
<dbReference type="STRING" id="1450535.A0A317XEG3"/>
<sequence length="196" mass="22740">KEEALRIIIQNSSIRFIYLLCLKGFPRVDTLYRHFREQQDDTHAGLAKRKLRKRTDNEFFLTCYQESVRASMAPENIPPGANCFEVNFVVKHFDSSRHIMATSARIEESLRKVIQNSPIRFICPLCLKGFHGPDPLYHHLRKQQQRDDTHAGLAMRDSSHLRFVTSYRESVRISITARDISRVSGCFSTAFVVEHC</sequence>
<dbReference type="GeneID" id="37118517"/>
<reference evidence="1 2" key="1">
    <citation type="submission" date="2016-12" db="EMBL/GenBank/DDBJ databases">
        <title>The genomes of Aspergillus section Nigri reveals drivers in fungal speciation.</title>
        <authorList>
            <consortium name="DOE Joint Genome Institute"/>
            <person name="Vesth T.C."/>
            <person name="Nybo J."/>
            <person name="Theobald S."/>
            <person name="Brandl J."/>
            <person name="Frisvad J.C."/>
            <person name="Nielsen K.F."/>
            <person name="Lyhne E.K."/>
            <person name="Kogle M.E."/>
            <person name="Kuo A."/>
            <person name="Riley R."/>
            <person name="Clum A."/>
            <person name="Nolan M."/>
            <person name="Lipzen A."/>
            <person name="Salamov A."/>
            <person name="Henrissat B."/>
            <person name="Wiebenga A."/>
            <person name="De Vries R.P."/>
            <person name="Grigoriev I.V."/>
            <person name="Mortensen U.H."/>
            <person name="Andersen M.R."/>
            <person name="Baker S.E."/>
        </authorList>
    </citation>
    <scope>NUCLEOTIDE SEQUENCE [LARGE SCALE GENOMIC DNA]</scope>
    <source>
        <strain evidence="1 2">CBS 115572</strain>
    </source>
</reference>
<organism evidence="1 2">
    <name type="scientific">Aspergillus sclerotioniger CBS 115572</name>
    <dbReference type="NCBI Taxonomy" id="1450535"/>
    <lineage>
        <taxon>Eukaryota</taxon>
        <taxon>Fungi</taxon>
        <taxon>Dikarya</taxon>
        <taxon>Ascomycota</taxon>
        <taxon>Pezizomycotina</taxon>
        <taxon>Eurotiomycetes</taxon>
        <taxon>Eurotiomycetidae</taxon>
        <taxon>Eurotiales</taxon>
        <taxon>Aspergillaceae</taxon>
        <taxon>Aspergillus</taxon>
        <taxon>Aspergillus subgen. Circumdati</taxon>
    </lineage>
</organism>
<dbReference type="AlphaFoldDB" id="A0A317XEG3"/>
<keyword evidence="2" id="KW-1185">Reference proteome</keyword>
<comment type="caution">
    <text evidence="1">The sequence shown here is derived from an EMBL/GenBank/DDBJ whole genome shotgun (WGS) entry which is preliminary data.</text>
</comment>
<proteinExistence type="predicted"/>
<dbReference type="Proteomes" id="UP000246702">
    <property type="component" value="Unassembled WGS sequence"/>
</dbReference>
<name>A0A317XEG3_9EURO</name>
<accession>A0A317XEG3</accession>
<dbReference type="EMBL" id="MSFK01000002">
    <property type="protein sequence ID" value="PWY96037.1"/>
    <property type="molecule type" value="Genomic_DNA"/>
</dbReference>
<gene>
    <name evidence="1" type="ORF">BO94DRAFT_601211</name>
</gene>
<evidence type="ECO:0000313" key="1">
    <source>
        <dbReference type="EMBL" id="PWY96037.1"/>
    </source>
</evidence>
<feature type="non-terminal residue" evidence="1">
    <location>
        <position position="1"/>
    </location>
</feature>
<dbReference type="OrthoDB" id="4462805at2759"/>
<dbReference type="RefSeq" id="XP_025472798.1">
    <property type="nucleotide sequence ID" value="XM_025616374.1"/>
</dbReference>